<dbReference type="EMBL" id="LR796759">
    <property type="protein sequence ID" value="CAB4164187.1"/>
    <property type="molecule type" value="Genomic_DNA"/>
</dbReference>
<evidence type="ECO:0000313" key="2">
    <source>
        <dbReference type="EMBL" id="CAB4164187.1"/>
    </source>
</evidence>
<name>A0A6J5NYQ3_9CAUD</name>
<organism evidence="2">
    <name type="scientific">uncultured Caudovirales phage</name>
    <dbReference type="NCBI Taxonomy" id="2100421"/>
    <lineage>
        <taxon>Viruses</taxon>
        <taxon>Duplodnaviria</taxon>
        <taxon>Heunggongvirae</taxon>
        <taxon>Uroviricota</taxon>
        <taxon>Caudoviricetes</taxon>
        <taxon>Peduoviridae</taxon>
        <taxon>Maltschvirus</taxon>
        <taxon>Maltschvirus maltsch</taxon>
    </lineage>
</organism>
<evidence type="ECO:0000256" key="1">
    <source>
        <dbReference type="SAM" id="MobiDB-lite"/>
    </source>
</evidence>
<protein>
    <submittedName>
        <fullName evidence="2">Uncharacterized protein</fullName>
    </submittedName>
</protein>
<feature type="compositionally biased region" description="Pro residues" evidence="1">
    <location>
        <begin position="165"/>
        <end position="179"/>
    </location>
</feature>
<feature type="region of interest" description="Disordered" evidence="1">
    <location>
        <begin position="113"/>
        <end position="198"/>
    </location>
</feature>
<reference evidence="2" key="1">
    <citation type="submission" date="2020-04" db="EMBL/GenBank/DDBJ databases">
        <authorList>
            <person name="Chiriac C."/>
            <person name="Salcher M."/>
            <person name="Ghai R."/>
            <person name="Kavagutti S V."/>
        </authorList>
    </citation>
    <scope>NUCLEOTIDE SEQUENCE</scope>
</reference>
<proteinExistence type="predicted"/>
<accession>A0A6J5NYQ3</accession>
<sequence length="636" mass="69595">MNNFIYQAAKGGWSAQSIANAISQHSPKYAPFINGAFAAKYSAESVIDKLAESEDEGGYKTPHQVKKSNIKKSRKKAATTLATGAALAAGVGAYGLSRLSPVNQAVRPSQIIGHARRNVAPPPRGPAGAGTTINVAPPPGLPAPRAGLPAPRPQLPNKQAQLPYNPQPPAQPGPTPRTPIKPKGNQPSGPTITPPYEHDPDYNVALVKNMGLDKKLGSILGSGLNVAAAEQVIRETFPKGKLAILDKAEGGLTQLLQDYGQIVQKDKSRQNRTQALGKFNDRLKQSLVQQETERFQNEYGGQVEQARANPIAEMQEETLPELTEEAGMAEEPVQLSEEQEPQAVDSKVRQAAFGGEKPPKLEDINLRKEAFAIPDYKKPSEDKKAFDDRKIIYDAVNKAAKQLMEGRSFMDLLKDLPPEQRNVAGMSTASDVLRFMSGTPNVYDALLDEEEKQELFDGLMETGHKTVEELRPGQGEHSLHGTAGMTPNLIWNMLLAVEPRLKTMKIPRMTGFEGTKDNAKMRRMLTHSVYGALSGKSISTELADKIEKISRATSGMDALIKAAKAGNERRMLVEMEKLMDDEYFAQALAEVLDPDYIDPSVIHQTPENEALDKENAKYFKARATREKNKKAKLNED</sequence>
<gene>
    <name evidence="2" type="ORF">UFOVP816_2</name>
</gene>